<reference evidence="3 4" key="1">
    <citation type="submission" date="2017-05" db="EMBL/GenBank/DDBJ databases">
        <title>Vagococcus spp. assemblies.</title>
        <authorList>
            <person name="Gulvik C.A."/>
        </authorList>
    </citation>
    <scope>NUCLEOTIDE SEQUENCE [LARGE SCALE GENOMIC DNA]</scope>
    <source>
        <strain evidence="3 4">CCUG 41755</strain>
    </source>
</reference>
<dbReference type="EMBL" id="NGJY01000003">
    <property type="protein sequence ID" value="RSU02519.1"/>
    <property type="molecule type" value="Genomic_DNA"/>
</dbReference>
<feature type="region of interest" description="Disordered" evidence="1">
    <location>
        <begin position="200"/>
        <end position="228"/>
    </location>
</feature>
<protein>
    <recommendedName>
        <fullName evidence="2">Type VII secretion system protein EssD-like domain-containing protein</fullName>
    </recommendedName>
</protein>
<dbReference type="AlphaFoldDB" id="A0A430A6L6"/>
<dbReference type="InterPro" id="IPR044929">
    <property type="entry name" value="DNA/RNA_non-sp_Endonuclease_sf"/>
</dbReference>
<evidence type="ECO:0000259" key="2">
    <source>
        <dbReference type="Pfam" id="PF13930"/>
    </source>
</evidence>
<gene>
    <name evidence="3" type="ORF">CBF31_08830</name>
</gene>
<dbReference type="OrthoDB" id="9783680at2"/>
<evidence type="ECO:0000256" key="1">
    <source>
        <dbReference type="SAM" id="MobiDB-lite"/>
    </source>
</evidence>
<accession>A0A430A6L6</accession>
<sequence length="276" mass="31146">MYTTLANKIVEDVQTFDVDKGIPDFTQEELSLEKGAWESYGNLDHLNRPTIAEAMLNQSLMPTEKRVGLNVDPTGWHNKKTKKGYLYNRSHLIGFQLTGQNNNLKNLITGTQQLNNPEMLRFEMDIAYYLEQNPNHYIRYTVIPVFKDNELLARGVHLKAQSIGDNDVQINVFIANIQNDVILNYSDGTSQLGPSQEVEPEQATETPKQTASPIQHDTAPLEQPTEQAQDQTVYITATGKKYHFSKSCRGLNNANAITQTVLSTAERSGLTKCKWE</sequence>
<dbReference type="Proteomes" id="UP000287101">
    <property type="component" value="Unassembled WGS sequence"/>
</dbReference>
<evidence type="ECO:0000313" key="3">
    <source>
        <dbReference type="EMBL" id="RSU02519.1"/>
    </source>
</evidence>
<keyword evidence="4" id="KW-1185">Reference proteome</keyword>
<feature type="domain" description="Type VII secretion system protein EssD-like" evidence="2">
    <location>
        <begin position="32"/>
        <end position="162"/>
    </location>
</feature>
<evidence type="ECO:0000313" key="4">
    <source>
        <dbReference type="Proteomes" id="UP000287101"/>
    </source>
</evidence>
<dbReference type="Gene3D" id="3.40.570.10">
    <property type="entry name" value="Extracellular Endonuclease, subunit A"/>
    <property type="match status" value="1"/>
</dbReference>
<feature type="compositionally biased region" description="Polar residues" evidence="1">
    <location>
        <begin position="203"/>
        <end position="215"/>
    </location>
</feature>
<organism evidence="3 4">
    <name type="scientific">Vagococcus fessus</name>
    <dbReference type="NCBI Taxonomy" id="120370"/>
    <lineage>
        <taxon>Bacteria</taxon>
        <taxon>Bacillati</taxon>
        <taxon>Bacillota</taxon>
        <taxon>Bacilli</taxon>
        <taxon>Lactobacillales</taxon>
        <taxon>Enterococcaceae</taxon>
        <taxon>Vagococcus</taxon>
    </lineage>
</organism>
<dbReference type="InterPro" id="IPR044927">
    <property type="entry name" value="Endonuclea_NS_2"/>
</dbReference>
<proteinExistence type="predicted"/>
<name>A0A430A6L6_9ENTE</name>
<comment type="caution">
    <text evidence="3">The sequence shown here is derived from an EMBL/GenBank/DDBJ whole genome shotgun (WGS) entry which is preliminary data.</text>
</comment>
<dbReference type="Pfam" id="PF13930">
    <property type="entry name" value="Endonuclea_NS_2"/>
    <property type="match status" value="1"/>
</dbReference>